<feature type="transmembrane region" description="Helical" evidence="1">
    <location>
        <begin position="16"/>
        <end position="38"/>
    </location>
</feature>
<comment type="caution">
    <text evidence="2">The sequence shown here is derived from an EMBL/GenBank/DDBJ whole genome shotgun (WGS) entry which is preliminary data.</text>
</comment>
<gene>
    <name evidence="2" type="ORF">ACFQBT_06565</name>
</gene>
<accession>A0ABW2ARU6</accession>
<name>A0ABW2ARU6_9MICO</name>
<organism evidence="2 3">
    <name type="scientific">Branchiibius cervicis</name>
    <dbReference type="NCBI Taxonomy" id="908252"/>
    <lineage>
        <taxon>Bacteria</taxon>
        <taxon>Bacillati</taxon>
        <taxon>Actinomycetota</taxon>
        <taxon>Actinomycetes</taxon>
        <taxon>Micrococcales</taxon>
        <taxon>Dermacoccaceae</taxon>
        <taxon>Branchiibius</taxon>
    </lineage>
</organism>
<dbReference type="RefSeq" id="WP_377821324.1">
    <property type="nucleotide sequence ID" value="NZ_JBHSWJ010000002.1"/>
</dbReference>
<proteinExistence type="predicted"/>
<reference evidence="3" key="1">
    <citation type="journal article" date="2019" name="Int. J. Syst. Evol. Microbiol.">
        <title>The Global Catalogue of Microorganisms (GCM) 10K type strain sequencing project: providing services to taxonomists for standard genome sequencing and annotation.</title>
        <authorList>
            <consortium name="The Broad Institute Genomics Platform"/>
            <consortium name="The Broad Institute Genome Sequencing Center for Infectious Disease"/>
            <person name="Wu L."/>
            <person name="Ma J."/>
        </authorList>
    </citation>
    <scope>NUCLEOTIDE SEQUENCE [LARGE SCALE GENOMIC DNA]</scope>
    <source>
        <strain evidence="3">NBRC 106593</strain>
    </source>
</reference>
<evidence type="ECO:0000313" key="3">
    <source>
        <dbReference type="Proteomes" id="UP001596356"/>
    </source>
</evidence>
<evidence type="ECO:0000256" key="1">
    <source>
        <dbReference type="SAM" id="Phobius"/>
    </source>
</evidence>
<protein>
    <recommendedName>
        <fullName evidence="4">LPXTG cell wall anchor domain-containing protein</fullName>
    </recommendedName>
</protein>
<keyword evidence="3" id="KW-1185">Reference proteome</keyword>
<evidence type="ECO:0008006" key="4">
    <source>
        <dbReference type="Google" id="ProtNLM"/>
    </source>
</evidence>
<evidence type="ECO:0000313" key="2">
    <source>
        <dbReference type="EMBL" id="MFC6713513.1"/>
    </source>
</evidence>
<dbReference type="EMBL" id="JBHSWJ010000002">
    <property type="protein sequence ID" value="MFC6713513.1"/>
    <property type="molecule type" value="Genomic_DNA"/>
</dbReference>
<keyword evidence="1" id="KW-0812">Transmembrane</keyword>
<sequence>MAAGQPADSAAGSGNTAVAVGAGVVAVAGLGGAGLLAARRRRG</sequence>
<keyword evidence="1" id="KW-0472">Membrane</keyword>
<dbReference type="Proteomes" id="UP001596356">
    <property type="component" value="Unassembled WGS sequence"/>
</dbReference>
<keyword evidence="1" id="KW-1133">Transmembrane helix</keyword>